<proteinExistence type="predicted"/>
<sequence length="474" mass="54820">MSDPALLRMPQHLLALILAQLDSTQSLASAILSHSYIYATFQDDRNRILRAVRVDQMPARTRPYAYLTLAAGQMQPRDRAQVRRFLWSSSWCLDPHSDLGAGFLGRVMKVDSVDPRAVVEGLNSMHAMVEWFTRDFARDTLPLVGSELGLKRPGGMTLSADETFRIQRAMYRFQMYCDMLQSPMDGKGNWLGKRLRRNFFGRFSPWVNEQLACVHDYFERVLSRAFDEVAAHDVDWGHQRINWLANGERNPHKQAYLFRGIPFLHTLAHAPTYAARRALLGPIPPPPACHMLGTTLWKHGSTNGRRELLEWQHFWTRMDDPADPEPYEGEGEEGKGKEGPRWWVDTLWQDDDEGRDGYGTLPFRYWRAAHRDCWQKDVVAGVNARWLRRVGYVMWDEQPEGGKVGELTLRVRVLEGRKAVMLERFRERDAGVRRRVREGRRAREEIYLRGGRGYWKEGDMGEVVWGSGDDYRAG</sequence>
<feature type="compositionally biased region" description="Acidic residues" evidence="1">
    <location>
        <begin position="321"/>
        <end position="331"/>
    </location>
</feature>
<evidence type="ECO:0000313" key="3">
    <source>
        <dbReference type="Proteomes" id="UP001303889"/>
    </source>
</evidence>
<dbReference type="AlphaFoldDB" id="A0AAN6MNM5"/>
<name>A0AAN6MNM5_9PEZI</name>
<protein>
    <recommendedName>
        <fullName evidence="4">F-box domain-containing protein</fullName>
    </recommendedName>
</protein>
<feature type="region of interest" description="Disordered" evidence="1">
    <location>
        <begin position="320"/>
        <end position="339"/>
    </location>
</feature>
<keyword evidence="3" id="KW-1185">Reference proteome</keyword>
<dbReference type="Proteomes" id="UP001303889">
    <property type="component" value="Unassembled WGS sequence"/>
</dbReference>
<comment type="caution">
    <text evidence="2">The sequence shown here is derived from an EMBL/GenBank/DDBJ whole genome shotgun (WGS) entry which is preliminary data.</text>
</comment>
<evidence type="ECO:0008006" key="4">
    <source>
        <dbReference type="Google" id="ProtNLM"/>
    </source>
</evidence>
<dbReference type="EMBL" id="MU855441">
    <property type="protein sequence ID" value="KAK3903554.1"/>
    <property type="molecule type" value="Genomic_DNA"/>
</dbReference>
<gene>
    <name evidence="2" type="ORF">C8A05DRAFT_32694</name>
</gene>
<organism evidence="2 3">
    <name type="scientific">Staphylotrichum tortipilum</name>
    <dbReference type="NCBI Taxonomy" id="2831512"/>
    <lineage>
        <taxon>Eukaryota</taxon>
        <taxon>Fungi</taxon>
        <taxon>Dikarya</taxon>
        <taxon>Ascomycota</taxon>
        <taxon>Pezizomycotina</taxon>
        <taxon>Sordariomycetes</taxon>
        <taxon>Sordariomycetidae</taxon>
        <taxon>Sordariales</taxon>
        <taxon>Chaetomiaceae</taxon>
        <taxon>Staphylotrichum</taxon>
    </lineage>
</organism>
<evidence type="ECO:0000313" key="2">
    <source>
        <dbReference type="EMBL" id="KAK3903554.1"/>
    </source>
</evidence>
<reference evidence="2" key="2">
    <citation type="submission" date="2023-05" db="EMBL/GenBank/DDBJ databases">
        <authorList>
            <consortium name="Lawrence Berkeley National Laboratory"/>
            <person name="Steindorff A."/>
            <person name="Hensen N."/>
            <person name="Bonometti L."/>
            <person name="Westerberg I."/>
            <person name="Brannstrom I.O."/>
            <person name="Guillou S."/>
            <person name="Cros-Aarteil S."/>
            <person name="Calhoun S."/>
            <person name="Haridas S."/>
            <person name="Kuo A."/>
            <person name="Mondo S."/>
            <person name="Pangilinan J."/>
            <person name="Riley R."/>
            <person name="Labutti K."/>
            <person name="Andreopoulos B."/>
            <person name="Lipzen A."/>
            <person name="Chen C."/>
            <person name="Yanf M."/>
            <person name="Daum C."/>
            <person name="Ng V."/>
            <person name="Clum A."/>
            <person name="Ohm R."/>
            <person name="Martin F."/>
            <person name="Silar P."/>
            <person name="Natvig D."/>
            <person name="Lalanne C."/>
            <person name="Gautier V."/>
            <person name="Ament-Velasquez S.L."/>
            <person name="Kruys A."/>
            <person name="Hutchinson M.I."/>
            <person name="Powell A.J."/>
            <person name="Barry K."/>
            <person name="Miller A.N."/>
            <person name="Grigoriev I.V."/>
            <person name="Debuchy R."/>
            <person name="Gladieux P."/>
            <person name="Thoren M.H."/>
            <person name="Johannesson H."/>
        </authorList>
    </citation>
    <scope>NUCLEOTIDE SEQUENCE</scope>
    <source>
        <strain evidence="2">CBS 103.79</strain>
    </source>
</reference>
<evidence type="ECO:0000256" key="1">
    <source>
        <dbReference type="SAM" id="MobiDB-lite"/>
    </source>
</evidence>
<accession>A0AAN6MNM5</accession>
<reference evidence="2" key="1">
    <citation type="journal article" date="2023" name="Mol. Phylogenet. Evol.">
        <title>Genome-scale phylogeny and comparative genomics of the fungal order Sordariales.</title>
        <authorList>
            <person name="Hensen N."/>
            <person name="Bonometti L."/>
            <person name="Westerberg I."/>
            <person name="Brannstrom I.O."/>
            <person name="Guillou S."/>
            <person name="Cros-Aarteil S."/>
            <person name="Calhoun S."/>
            <person name="Haridas S."/>
            <person name="Kuo A."/>
            <person name="Mondo S."/>
            <person name="Pangilinan J."/>
            <person name="Riley R."/>
            <person name="LaButti K."/>
            <person name="Andreopoulos B."/>
            <person name="Lipzen A."/>
            <person name="Chen C."/>
            <person name="Yan M."/>
            <person name="Daum C."/>
            <person name="Ng V."/>
            <person name="Clum A."/>
            <person name="Steindorff A."/>
            <person name="Ohm R.A."/>
            <person name="Martin F."/>
            <person name="Silar P."/>
            <person name="Natvig D.O."/>
            <person name="Lalanne C."/>
            <person name="Gautier V."/>
            <person name="Ament-Velasquez S.L."/>
            <person name="Kruys A."/>
            <person name="Hutchinson M.I."/>
            <person name="Powell A.J."/>
            <person name="Barry K."/>
            <person name="Miller A.N."/>
            <person name="Grigoriev I.V."/>
            <person name="Debuchy R."/>
            <person name="Gladieux P."/>
            <person name="Hiltunen Thoren M."/>
            <person name="Johannesson H."/>
        </authorList>
    </citation>
    <scope>NUCLEOTIDE SEQUENCE</scope>
    <source>
        <strain evidence="2">CBS 103.79</strain>
    </source>
</reference>